<comment type="cofactor">
    <cofactor evidence="1">
        <name>FAD</name>
        <dbReference type="ChEBI" id="CHEBI:57692"/>
    </cofactor>
</comment>
<name>A0ABN2ZHR0_9ACTN</name>
<dbReference type="InterPro" id="IPR012132">
    <property type="entry name" value="GMC_OxRdtase"/>
</dbReference>
<evidence type="ECO:0000256" key="1">
    <source>
        <dbReference type="ARBA" id="ARBA00001974"/>
    </source>
</evidence>
<feature type="domain" description="Glucose-methanol-choline oxidoreductase N-terminal" evidence="5">
    <location>
        <begin position="255"/>
        <end position="269"/>
    </location>
</feature>
<gene>
    <name evidence="6" type="ORF">GCM10009844_13590</name>
</gene>
<evidence type="ECO:0000259" key="5">
    <source>
        <dbReference type="PROSITE" id="PS00624"/>
    </source>
</evidence>
<dbReference type="PIRSF" id="PIRSF000137">
    <property type="entry name" value="Alcohol_oxidase"/>
    <property type="match status" value="1"/>
</dbReference>
<reference evidence="6 7" key="1">
    <citation type="journal article" date="2019" name="Int. J. Syst. Evol. Microbiol.">
        <title>The Global Catalogue of Microorganisms (GCM) 10K type strain sequencing project: providing services to taxonomists for standard genome sequencing and annotation.</title>
        <authorList>
            <consortium name="The Broad Institute Genomics Platform"/>
            <consortium name="The Broad Institute Genome Sequencing Center for Infectious Disease"/>
            <person name="Wu L."/>
            <person name="Ma J."/>
        </authorList>
    </citation>
    <scope>NUCLEOTIDE SEQUENCE [LARGE SCALE GENOMIC DNA]</scope>
    <source>
        <strain evidence="6 7">JCM 16022</strain>
    </source>
</reference>
<proteinExistence type="inferred from homology"/>
<dbReference type="SUPFAM" id="SSF51905">
    <property type="entry name" value="FAD/NAD(P)-binding domain"/>
    <property type="match status" value="1"/>
</dbReference>
<dbReference type="Pfam" id="PF05199">
    <property type="entry name" value="GMC_oxred_C"/>
    <property type="match status" value="1"/>
</dbReference>
<dbReference type="Proteomes" id="UP001501771">
    <property type="component" value="Unassembled WGS sequence"/>
</dbReference>
<sequence length="526" mass="56946">MPADSYDYVIVGAGSAGAVLAARLSEDPGTSVLLLEAGGEADADEVMIPAAFPTLFKTRWDWNYSTTEQKQLHNRRAYWPRMKALGGCSSMNAMIYIRGNRADYDSWRDQYGAAGWGYDDVLPYFKRAEDNARLGGPFHGQGGPLHVEDRRYTHDLSHAFVDSAVSAGLKPTDDFNGAEQEGAGLYQVTCRNGRRWSTNEAYLKPARSRSNLTVSTGALACRVELEGDRATGLTFRQGGAEHTVRATREVLLCGGAVNSPQLLMLSGIGPGNHLAEVGVTGKVDLPGVGANLQDHPVVPLLWYTRGITDLAQLNNLRNFARWKARGTGPLASNVGESGAFFASRDGLAAPDIQIHSAPSGFYDNGLHEPTSRMFTAAPTLVSVVSRGSVRLRSADPTWHPAIDAAYLEDQTDLDALLAGARRTWQICTQGAVSRYLDRPWNLPDRPSDEDLVEHIRTWAQTLYHPVATCAMGSGEDAVVGADLRVRGVEGLRVVDASVMPAVPRGNTNAPTIMLAEKAADEIRKSR</sequence>
<protein>
    <submittedName>
        <fullName evidence="6">GMC family oxidoreductase N-terminal domain-containing protein</fullName>
    </submittedName>
</protein>
<keyword evidence="7" id="KW-1185">Reference proteome</keyword>
<dbReference type="Gene3D" id="3.30.560.10">
    <property type="entry name" value="Glucose Oxidase, domain 3"/>
    <property type="match status" value="1"/>
</dbReference>
<dbReference type="PANTHER" id="PTHR11552:SF147">
    <property type="entry name" value="CHOLINE DEHYDROGENASE, MITOCHONDRIAL"/>
    <property type="match status" value="1"/>
</dbReference>
<evidence type="ECO:0000256" key="4">
    <source>
        <dbReference type="ARBA" id="ARBA00022827"/>
    </source>
</evidence>
<dbReference type="InterPro" id="IPR007867">
    <property type="entry name" value="GMC_OxRtase_C"/>
</dbReference>
<evidence type="ECO:0000256" key="3">
    <source>
        <dbReference type="ARBA" id="ARBA00022630"/>
    </source>
</evidence>
<evidence type="ECO:0000313" key="7">
    <source>
        <dbReference type="Proteomes" id="UP001501771"/>
    </source>
</evidence>
<keyword evidence="4" id="KW-0274">FAD</keyword>
<dbReference type="RefSeq" id="WP_344149403.1">
    <property type="nucleotide sequence ID" value="NZ_BAAAQR010000003.1"/>
</dbReference>
<accession>A0ABN2ZHR0</accession>
<organism evidence="6 7">
    <name type="scientific">Nocardioides koreensis</name>
    <dbReference type="NCBI Taxonomy" id="433651"/>
    <lineage>
        <taxon>Bacteria</taxon>
        <taxon>Bacillati</taxon>
        <taxon>Actinomycetota</taxon>
        <taxon>Actinomycetes</taxon>
        <taxon>Propionibacteriales</taxon>
        <taxon>Nocardioidaceae</taxon>
        <taxon>Nocardioides</taxon>
    </lineage>
</organism>
<dbReference type="Pfam" id="PF00732">
    <property type="entry name" value="GMC_oxred_N"/>
    <property type="match status" value="1"/>
</dbReference>
<evidence type="ECO:0000256" key="2">
    <source>
        <dbReference type="ARBA" id="ARBA00010790"/>
    </source>
</evidence>
<comment type="caution">
    <text evidence="6">The sequence shown here is derived from an EMBL/GenBank/DDBJ whole genome shotgun (WGS) entry which is preliminary data.</text>
</comment>
<evidence type="ECO:0000313" key="6">
    <source>
        <dbReference type="EMBL" id="GAA2142429.1"/>
    </source>
</evidence>
<dbReference type="InterPro" id="IPR036188">
    <property type="entry name" value="FAD/NAD-bd_sf"/>
</dbReference>
<dbReference type="PROSITE" id="PS00624">
    <property type="entry name" value="GMC_OXRED_2"/>
    <property type="match status" value="1"/>
</dbReference>
<dbReference type="PANTHER" id="PTHR11552">
    <property type="entry name" value="GLUCOSE-METHANOL-CHOLINE GMC OXIDOREDUCTASE"/>
    <property type="match status" value="1"/>
</dbReference>
<dbReference type="EMBL" id="BAAAQR010000003">
    <property type="protein sequence ID" value="GAA2142429.1"/>
    <property type="molecule type" value="Genomic_DNA"/>
</dbReference>
<dbReference type="Gene3D" id="3.50.50.60">
    <property type="entry name" value="FAD/NAD(P)-binding domain"/>
    <property type="match status" value="1"/>
</dbReference>
<dbReference type="SUPFAM" id="SSF54373">
    <property type="entry name" value="FAD-linked reductases, C-terminal domain"/>
    <property type="match status" value="1"/>
</dbReference>
<comment type="similarity">
    <text evidence="2">Belongs to the GMC oxidoreductase family.</text>
</comment>
<dbReference type="InterPro" id="IPR000172">
    <property type="entry name" value="GMC_OxRdtase_N"/>
</dbReference>
<keyword evidence="3" id="KW-0285">Flavoprotein</keyword>